<sequence>MGVVPIHGAPFTVSMEYAPSIHPPPLATENHTLQHIHIRPGAWEQNGDPGTGNSKIPEFAYKVRIKEDIVRLKITMGDAFWFVGVEEDECCADVGSNTDACSPWEWLGVVLALETVLKAPVWQEFINQYFRISARSYKSDKLSLQLLELFQQRVGLEKLTLHSSGVTIKICCSSELTVEAGAGDASILSQSFRLDLGDPPLLGRLGFGEQFIGVIWIECRAIGDTLSTLFASCPDEMDGGSYLVQARDSLQMKKIWQCEIAFQQRQARPDTITRLVDMQQDKVEITQKPEAPGCTEVGLAVLEVLANRHIELPTAIFDKRGFLVDLSEAGRPAASPG</sequence>
<comment type="caution">
    <text evidence="1">The sequence shown here is derived from an EMBL/GenBank/DDBJ whole genome shotgun (WGS) entry which is preliminary data.</text>
</comment>
<proteinExistence type="predicted"/>
<feature type="non-terminal residue" evidence="1">
    <location>
        <position position="1"/>
    </location>
</feature>
<reference evidence="1 2" key="1">
    <citation type="journal article" date="2019" name="Sci. Rep.">
        <title>A high-quality genome of Eragrostis curvula grass provides insights into Poaceae evolution and supports new strategies to enhance forage quality.</title>
        <authorList>
            <person name="Carballo J."/>
            <person name="Santos B.A.C.M."/>
            <person name="Zappacosta D."/>
            <person name="Garbus I."/>
            <person name="Selva J.P."/>
            <person name="Gallo C.A."/>
            <person name="Diaz A."/>
            <person name="Albertini E."/>
            <person name="Caccamo M."/>
            <person name="Echenique V."/>
        </authorList>
    </citation>
    <scope>NUCLEOTIDE SEQUENCE [LARGE SCALE GENOMIC DNA]</scope>
    <source>
        <strain evidence="2">cv. Victoria</strain>
        <tissue evidence="1">Leaf</tissue>
    </source>
</reference>
<evidence type="ECO:0000313" key="1">
    <source>
        <dbReference type="EMBL" id="TVU10619.1"/>
    </source>
</evidence>
<protein>
    <submittedName>
        <fullName evidence="1">Uncharacterized protein</fullName>
    </submittedName>
</protein>
<gene>
    <name evidence="1" type="ORF">EJB05_44162</name>
</gene>
<dbReference type="EMBL" id="RWGY01000039">
    <property type="protein sequence ID" value="TVU10619.1"/>
    <property type="molecule type" value="Genomic_DNA"/>
</dbReference>
<organism evidence="1 2">
    <name type="scientific">Eragrostis curvula</name>
    <name type="common">weeping love grass</name>
    <dbReference type="NCBI Taxonomy" id="38414"/>
    <lineage>
        <taxon>Eukaryota</taxon>
        <taxon>Viridiplantae</taxon>
        <taxon>Streptophyta</taxon>
        <taxon>Embryophyta</taxon>
        <taxon>Tracheophyta</taxon>
        <taxon>Spermatophyta</taxon>
        <taxon>Magnoliopsida</taxon>
        <taxon>Liliopsida</taxon>
        <taxon>Poales</taxon>
        <taxon>Poaceae</taxon>
        <taxon>PACMAD clade</taxon>
        <taxon>Chloridoideae</taxon>
        <taxon>Eragrostideae</taxon>
        <taxon>Eragrostidinae</taxon>
        <taxon>Eragrostis</taxon>
    </lineage>
</organism>
<accession>A0A5J9TGY9</accession>
<name>A0A5J9TGY9_9POAL</name>
<dbReference type="OrthoDB" id="4062651at2759"/>
<dbReference type="Proteomes" id="UP000324897">
    <property type="component" value="Chromosome 3"/>
</dbReference>
<dbReference type="AlphaFoldDB" id="A0A5J9TGY9"/>
<dbReference type="Gramene" id="TVU10619">
    <property type="protein sequence ID" value="TVU10619"/>
    <property type="gene ID" value="EJB05_44162"/>
</dbReference>
<keyword evidence="2" id="KW-1185">Reference proteome</keyword>
<evidence type="ECO:0000313" key="2">
    <source>
        <dbReference type="Proteomes" id="UP000324897"/>
    </source>
</evidence>